<dbReference type="EMBL" id="WHPC01000002">
    <property type="protein sequence ID" value="MPV35610.1"/>
    <property type="molecule type" value="Genomic_DNA"/>
</dbReference>
<dbReference type="OrthoDB" id="5441449at2"/>
<dbReference type="Proteomes" id="UP000437709">
    <property type="component" value="Unassembled WGS sequence"/>
</dbReference>
<gene>
    <name evidence="1" type="ORF">GB881_00855</name>
</gene>
<keyword evidence="2" id="KW-1185">Reference proteome</keyword>
<name>A0A6N7ECA7_9MICO</name>
<evidence type="ECO:0000313" key="2">
    <source>
        <dbReference type="Proteomes" id="UP000437709"/>
    </source>
</evidence>
<accession>A0A6N7ECA7</accession>
<evidence type="ECO:0000313" key="1">
    <source>
        <dbReference type="EMBL" id="MPV35610.1"/>
    </source>
</evidence>
<dbReference type="AlphaFoldDB" id="A0A6N7ECA7"/>
<proteinExistence type="predicted"/>
<protein>
    <submittedName>
        <fullName evidence="1">Uncharacterized protein</fullName>
    </submittedName>
</protein>
<dbReference type="SUPFAM" id="SSF46785">
    <property type="entry name" value="Winged helix' DNA-binding domain"/>
    <property type="match status" value="1"/>
</dbReference>
<comment type="caution">
    <text evidence="1">The sequence shown here is derived from an EMBL/GenBank/DDBJ whole genome shotgun (WGS) entry which is preliminary data.</text>
</comment>
<dbReference type="RefSeq" id="WP_152195964.1">
    <property type="nucleotide sequence ID" value="NZ_VUKD01000004.1"/>
</dbReference>
<reference evidence="1 2" key="1">
    <citation type="submission" date="2019-10" db="EMBL/GenBank/DDBJ databases">
        <title>Georgenia wutianyii sp. nov. and Georgenia yuyongxinii sp. nov. isolated from plateau pika (Ochotona curzoniae) in the Qinghai-Tibet plateau of China.</title>
        <authorList>
            <person name="Tian Z."/>
        </authorList>
    </citation>
    <scope>NUCLEOTIDE SEQUENCE [LARGE SCALE GENOMIC DNA]</scope>
    <source>
        <strain evidence="1 2">JCM 19765</strain>
    </source>
</reference>
<organism evidence="1 2">
    <name type="scientific">Georgenia subflava</name>
    <dbReference type="NCBI Taxonomy" id="1622177"/>
    <lineage>
        <taxon>Bacteria</taxon>
        <taxon>Bacillati</taxon>
        <taxon>Actinomycetota</taxon>
        <taxon>Actinomycetes</taxon>
        <taxon>Micrococcales</taxon>
        <taxon>Bogoriellaceae</taxon>
        <taxon>Georgenia</taxon>
    </lineage>
</organism>
<sequence>MISVVHIGVVGHGDVAEIIATAVDAGTGVTRTSRFPTVAALEAHLGEGEPAADAWLFTDIHTHHEAEAAGLLDRPAAYVIYTAGALQQVLITALRAGRDITRVSIDTMSDASVTRAYAGADMRDIDAVDVLPFRPGLTAADYAAFHRERVAAGAELAVTCAADVAEALAPDTPVVLMRPLREVIDSAVDALVVEVQERDAEGAQIAIGHVEADAPGLLASLSGDFDGWVSMNPATVLVSTRGGLESATRTFTTFPLVDDADLVPGRLRIGFGIAFSAAEASRLADRALKRAQLLGERSAVVMGRHGVHLVHVASEPGGAADKRGGDTDLESLALRAGLSVRNLRSIFDYGRSTNPMTARGLAGHLGIQDRSARRILNQLDNAGLAERSVEPVNGSGGRPAATYLVSIPSTVEAGGPR</sequence>
<dbReference type="InterPro" id="IPR036390">
    <property type="entry name" value="WH_DNA-bd_sf"/>
</dbReference>